<name>A0A9E8K1E7_9VIRU</name>
<sequence length="99" mass="12075">MSYLVKMNEMQFLLKKIFENYNLPVQDLYSNVISFISKKEYKKLIMLKEYKKYVNQKNIRLTIGNLHKDLYFYFLNKVEKEIKSIKPMLLLDIKKKTIL</sequence>
<accession>A0A9E8K1E7</accession>
<dbReference type="EMBL" id="OP765507">
    <property type="protein sequence ID" value="UZT28884.1"/>
    <property type="molecule type" value="Genomic_DNA"/>
</dbReference>
<keyword evidence="1" id="KW-0067">ATP-binding</keyword>
<reference evidence="2" key="1">
    <citation type="submission" date="2022-11" db="EMBL/GenBank/DDBJ databases">
        <title>Genomics discovery of giant fungal viruses from subsurface oceanic crustal fluids.</title>
        <authorList>
            <person name="Bhattacharjee A.S."/>
            <person name="Schulz F."/>
            <person name="Woyke T."/>
            <person name="Orcutt B.N."/>
            <person name="Matinez Martinez J."/>
        </authorList>
    </citation>
    <scope>NUCLEOTIDE SEQUENCE</scope>
    <source>
        <strain evidence="1">VSAG1.JdFR</strain>
        <strain evidence="2">VSAG8.JdFR</strain>
    </source>
</reference>
<evidence type="ECO:0000313" key="1">
    <source>
        <dbReference type="EMBL" id="UZT28884.1"/>
    </source>
</evidence>
<organism evidence="2">
    <name type="scientific">Nucleocytoviricota sp</name>
    <dbReference type="NCBI Taxonomy" id="2809609"/>
    <lineage>
        <taxon>Viruses</taxon>
        <taxon>Varidnaviria</taxon>
        <taxon>Bamfordvirae</taxon>
        <taxon>Nucleocytoviricota</taxon>
    </lineage>
</organism>
<dbReference type="GO" id="GO:0004386">
    <property type="term" value="F:helicase activity"/>
    <property type="evidence" value="ECO:0007669"/>
    <property type="project" value="UniProtKB-KW"/>
</dbReference>
<proteinExistence type="predicted"/>
<protein>
    <submittedName>
        <fullName evidence="1">Helicase</fullName>
    </submittedName>
</protein>
<dbReference type="EMBL" id="OP765584">
    <property type="protein sequence ID" value="UZT29236.1"/>
    <property type="molecule type" value="Genomic_DNA"/>
</dbReference>
<keyword evidence="1" id="KW-0347">Helicase</keyword>
<evidence type="ECO:0000313" key="2">
    <source>
        <dbReference type="EMBL" id="UZT29236.1"/>
    </source>
</evidence>
<keyword evidence="1" id="KW-0547">Nucleotide-binding</keyword>
<keyword evidence="1" id="KW-0378">Hydrolase</keyword>